<reference evidence="1 2" key="1">
    <citation type="journal article" date="2020" name="Cell">
        <title>Large-Scale Comparative Analyses of Tick Genomes Elucidate Their Genetic Diversity and Vector Capacities.</title>
        <authorList>
            <consortium name="Tick Genome and Microbiome Consortium (TIGMIC)"/>
            <person name="Jia N."/>
            <person name="Wang J."/>
            <person name="Shi W."/>
            <person name="Du L."/>
            <person name="Sun Y."/>
            <person name="Zhan W."/>
            <person name="Jiang J.F."/>
            <person name="Wang Q."/>
            <person name="Zhang B."/>
            <person name="Ji P."/>
            <person name="Bell-Sakyi L."/>
            <person name="Cui X.M."/>
            <person name="Yuan T.T."/>
            <person name="Jiang B.G."/>
            <person name="Yang W.F."/>
            <person name="Lam T.T."/>
            <person name="Chang Q.C."/>
            <person name="Ding S.J."/>
            <person name="Wang X.J."/>
            <person name="Zhu J.G."/>
            <person name="Ruan X.D."/>
            <person name="Zhao L."/>
            <person name="Wei J.T."/>
            <person name="Ye R.Z."/>
            <person name="Que T.C."/>
            <person name="Du C.H."/>
            <person name="Zhou Y.H."/>
            <person name="Cheng J.X."/>
            <person name="Dai P.F."/>
            <person name="Guo W.B."/>
            <person name="Han X.H."/>
            <person name="Huang E.J."/>
            <person name="Li L.F."/>
            <person name="Wei W."/>
            <person name="Gao Y.C."/>
            <person name="Liu J.Z."/>
            <person name="Shao H.Z."/>
            <person name="Wang X."/>
            <person name="Wang C.C."/>
            <person name="Yang T.C."/>
            <person name="Huo Q.B."/>
            <person name="Li W."/>
            <person name="Chen H.Y."/>
            <person name="Chen S.E."/>
            <person name="Zhou L.G."/>
            <person name="Ni X.B."/>
            <person name="Tian J.H."/>
            <person name="Sheng Y."/>
            <person name="Liu T."/>
            <person name="Pan Y.S."/>
            <person name="Xia L.Y."/>
            <person name="Li J."/>
            <person name="Zhao F."/>
            <person name="Cao W.C."/>
        </authorList>
    </citation>
    <scope>NUCLEOTIDE SEQUENCE [LARGE SCALE GENOMIC DNA]</scope>
    <source>
        <strain evidence="1">Iper-2018</strain>
    </source>
</reference>
<dbReference type="Proteomes" id="UP000805193">
    <property type="component" value="Unassembled WGS sequence"/>
</dbReference>
<organism evidence="1 2">
    <name type="scientific">Ixodes persulcatus</name>
    <name type="common">Taiga tick</name>
    <dbReference type="NCBI Taxonomy" id="34615"/>
    <lineage>
        <taxon>Eukaryota</taxon>
        <taxon>Metazoa</taxon>
        <taxon>Ecdysozoa</taxon>
        <taxon>Arthropoda</taxon>
        <taxon>Chelicerata</taxon>
        <taxon>Arachnida</taxon>
        <taxon>Acari</taxon>
        <taxon>Parasitiformes</taxon>
        <taxon>Ixodida</taxon>
        <taxon>Ixodoidea</taxon>
        <taxon>Ixodidae</taxon>
        <taxon>Ixodinae</taxon>
        <taxon>Ixodes</taxon>
    </lineage>
</organism>
<name>A0AC60PCH1_IXOPE</name>
<evidence type="ECO:0000313" key="1">
    <source>
        <dbReference type="EMBL" id="KAG0417237.1"/>
    </source>
</evidence>
<keyword evidence="2" id="KW-1185">Reference proteome</keyword>
<comment type="caution">
    <text evidence="1">The sequence shown here is derived from an EMBL/GenBank/DDBJ whole genome shotgun (WGS) entry which is preliminary data.</text>
</comment>
<dbReference type="EMBL" id="JABSTQ010010865">
    <property type="protein sequence ID" value="KAG0417237.1"/>
    <property type="molecule type" value="Genomic_DNA"/>
</dbReference>
<gene>
    <name evidence="1" type="ORF">HPB47_005772</name>
</gene>
<sequence>MLKRQELGVRASPGRPSPAGSSSVVVVVGSAVEERQNLSCYSCNSQLEGEGCRFPHNISRAMIRTCPASHRYCTVARPDLGAYFGSNSRRVRFGNGGVPASQVTRVDYSVDPGSASLAFSIERSCSEHCTTECVAVGERLRLYLCRSCCQASLCNTGNGARWSLPTWPLLLAVAAASFVLPWDWHRVRAAKLLA</sequence>
<evidence type="ECO:0000313" key="2">
    <source>
        <dbReference type="Proteomes" id="UP000805193"/>
    </source>
</evidence>
<protein>
    <submittedName>
        <fullName evidence="1">Uncharacterized protein</fullName>
    </submittedName>
</protein>
<proteinExistence type="predicted"/>
<accession>A0AC60PCH1</accession>